<accession>H8GIV0</accession>
<keyword evidence="11" id="KW-0234">DNA repair</keyword>
<dbReference type="Proteomes" id="UP000005090">
    <property type="component" value="Chromosome"/>
</dbReference>
<feature type="region of interest" description="Disordered" evidence="12">
    <location>
        <begin position="21"/>
        <end position="65"/>
    </location>
</feature>
<evidence type="ECO:0000256" key="5">
    <source>
        <dbReference type="ARBA" id="ARBA00022485"/>
    </source>
</evidence>
<dbReference type="GO" id="GO:0046872">
    <property type="term" value="F:metal ion binding"/>
    <property type="evidence" value="ECO:0007669"/>
    <property type="project" value="UniProtKB-KW"/>
</dbReference>
<dbReference type="GO" id="GO:0051539">
    <property type="term" value="F:4 iron, 4 sulfur cluster binding"/>
    <property type="evidence" value="ECO:0007669"/>
    <property type="project" value="UniProtKB-KW"/>
</dbReference>
<evidence type="ECO:0000256" key="1">
    <source>
        <dbReference type="ARBA" id="ARBA00001400"/>
    </source>
</evidence>
<feature type="compositionally biased region" description="Low complexity" evidence="12">
    <location>
        <begin position="21"/>
        <end position="33"/>
    </location>
</feature>
<dbReference type="Gene3D" id="3.40.470.10">
    <property type="entry name" value="Uracil-DNA glycosylase-like domain"/>
    <property type="match status" value="1"/>
</dbReference>
<dbReference type="NCBIfam" id="TIGR00758">
    <property type="entry name" value="UDG_fam4"/>
    <property type="match status" value="1"/>
</dbReference>
<keyword evidence="15" id="KW-1185">Reference proteome</keyword>
<keyword evidence="9" id="KW-0408">Iron</keyword>
<dbReference type="GO" id="GO:0004844">
    <property type="term" value="F:uracil DNA N-glycosylase activity"/>
    <property type="evidence" value="ECO:0007669"/>
    <property type="project" value="UniProtKB-EC"/>
</dbReference>
<comment type="similarity">
    <text evidence="2">Belongs to the uracil-DNA glycosylase (UDG) superfamily. Type 4 (UDGa) family.</text>
</comment>
<evidence type="ECO:0000259" key="13">
    <source>
        <dbReference type="SMART" id="SM00986"/>
    </source>
</evidence>
<dbReference type="SMART" id="SM00986">
    <property type="entry name" value="UDG"/>
    <property type="match status" value="1"/>
</dbReference>
<dbReference type="SUPFAM" id="SSF52141">
    <property type="entry name" value="Uracil-DNA glycosylase-like"/>
    <property type="match status" value="1"/>
</dbReference>
<dbReference type="InterPro" id="IPR005122">
    <property type="entry name" value="Uracil-DNA_glycosylase-like"/>
</dbReference>
<keyword evidence="5" id="KW-0004">4Fe-4S</keyword>
<keyword evidence="6" id="KW-0479">Metal-binding</keyword>
<dbReference type="SMART" id="SM00987">
    <property type="entry name" value="UreE_C"/>
    <property type="match status" value="1"/>
</dbReference>
<dbReference type="InterPro" id="IPR051536">
    <property type="entry name" value="UDG_Type-4/5"/>
</dbReference>
<dbReference type="PANTHER" id="PTHR33693:SF1">
    <property type="entry name" value="TYPE-4 URACIL-DNA GLYCOSYLASE"/>
    <property type="match status" value="1"/>
</dbReference>
<dbReference type="eggNOG" id="COG1573">
    <property type="taxonomic scope" value="Bacteria"/>
</dbReference>
<dbReference type="EMBL" id="CM001475">
    <property type="protein sequence ID" value="EIC30290.1"/>
    <property type="molecule type" value="Genomic_DNA"/>
</dbReference>
<evidence type="ECO:0000256" key="4">
    <source>
        <dbReference type="ARBA" id="ARBA00019403"/>
    </source>
</evidence>
<evidence type="ECO:0000313" key="15">
    <source>
        <dbReference type="Proteomes" id="UP000005090"/>
    </source>
</evidence>
<evidence type="ECO:0000256" key="9">
    <source>
        <dbReference type="ARBA" id="ARBA00023004"/>
    </source>
</evidence>
<evidence type="ECO:0000256" key="2">
    <source>
        <dbReference type="ARBA" id="ARBA00006521"/>
    </source>
</evidence>
<evidence type="ECO:0000256" key="6">
    <source>
        <dbReference type="ARBA" id="ARBA00022723"/>
    </source>
</evidence>
<sequence>MDDAIRLLYLEAMGITVWKPKASNSPVSVPPSAGAGNTPPEAIALHNEDPPYAAPTSPLPPPASISLAASSDYAAPDDVAEMDWDTLEKTVSTCPKCRLCETRTKTVFGSGDKKADWLIIGEGPGQQEDLQGLPFVGPAGQLLTEMLRAIGLGRNEVYIANIVKCRPPNNRDPKPDEAGACRPYLDRQIALLQPKIILAVGRIAAQSLLSSDAPVSRLRSRVHTLNQTPVVVVYHPSYLLRSPNEKKKAWLDLQLALNTYREQQ</sequence>
<comment type="catalytic activity">
    <reaction evidence="1">
        <text>Hydrolyzes single-stranded DNA or mismatched double-stranded DNA and polynucleotides, releasing free uracil.</text>
        <dbReference type="EC" id="3.2.2.27"/>
    </reaction>
</comment>
<evidence type="ECO:0000256" key="8">
    <source>
        <dbReference type="ARBA" id="ARBA00022801"/>
    </source>
</evidence>
<dbReference type="PANTHER" id="PTHR33693">
    <property type="entry name" value="TYPE-5 URACIL-DNA GLYCOSYLASE"/>
    <property type="match status" value="1"/>
</dbReference>
<dbReference type="RefSeq" id="WP_005372854.1">
    <property type="nucleotide sequence ID" value="NZ_CM001475.1"/>
</dbReference>
<dbReference type="GO" id="GO:0006281">
    <property type="term" value="P:DNA repair"/>
    <property type="evidence" value="ECO:0007669"/>
    <property type="project" value="UniProtKB-KW"/>
</dbReference>
<evidence type="ECO:0000256" key="7">
    <source>
        <dbReference type="ARBA" id="ARBA00022763"/>
    </source>
</evidence>
<dbReference type="EC" id="3.2.2.27" evidence="3"/>
<evidence type="ECO:0000256" key="11">
    <source>
        <dbReference type="ARBA" id="ARBA00023204"/>
    </source>
</evidence>
<dbReference type="AlphaFoldDB" id="H8GIV0"/>
<evidence type="ECO:0000256" key="10">
    <source>
        <dbReference type="ARBA" id="ARBA00023014"/>
    </source>
</evidence>
<dbReference type="InterPro" id="IPR005273">
    <property type="entry name" value="Ura-DNA_glyco_family4"/>
</dbReference>
<feature type="domain" description="Uracil-DNA glycosylase-like" evidence="13">
    <location>
        <begin position="108"/>
        <end position="254"/>
    </location>
</feature>
<name>H8GIV0_METAL</name>
<organism evidence="14 15">
    <name type="scientific">Methylomicrobium album BG8</name>
    <dbReference type="NCBI Taxonomy" id="686340"/>
    <lineage>
        <taxon>Bacteria</taxon>
        <taxon>Pseudomonadati</taxon>
        <taxon>Pseudomonadota</taxon>
        <taxon>Gammaproteobacteria</taxon>
        <taxon>Methylococcales</taxon>
        <taxon>Methylococcaceae</taxon>
        <taxon>Methylomicrobium</taxon>
    </lineage>
</organism>
<keyword evidence="10" id="KW-0411">Iron-sulfur</keyword>
<dbReference type="HOGENOM" id="CLU_044815_1_3_6"/>
<reference evidence="14 15" key="1">
    <citation type="journal article" date="2013" name="Genome Announc.">
        <title>Genome Sequence of the Obligate Gammaproteobacterial Methanotroph Methylomicrobium album Strain BG8.</title>
        <authorList>
            <person name="Kits K.D."/>
            <person name="Kalyuzhnaya M.G."/>
            <person name="Klotz M.G."/>
            <person name="Jetten M.S."/>
            <person name="Op den Camp H.J."/>
            <person name="Vuilleumier S."/>
            <person name="Bringel F."/>
            <person name="Dispirito A.A."/>
            <person name="Murrell J.C."/>
            <person name="Bruce D."/>
            <person name="Cheng J.F."/>
            <person name="Copeland A."/>
            <person name="Goodwin L."/>
            <person name="Hauser L."/>
            <person name="Lajus A."/>
            <person name="Land M.L."/>
            <person name="Lapidus A."/>
            <person name="Lucas S."/>
            <person name="Medigue C."/>
            <person name="Pitluck S."/>
            <person name="Woyke T."/>
            <person name="Zeytun A."/>
            <person name="Stein L.Y."/>
        </authorList>
    </citation>
    <scope>NUCLEOTIDE SEQUENCE [LARGE SCALE GENOMIC DNA]</scope>
    <source>
        <strain evidence="14 15">BG8</strain>
    </source>
</reference>
<evidence type="ECO:0000313" key="14">
    <source>
        <dbReference type="EMBL" id="EIC30290.1"/>
    </source>
</evidence>
<proteinExistence type="inferred from homology"/>
<dbReference type="Pfam" id="PF03167">
    <property type="entry name" value="UDG"/>
    <property type="match status" value="1"/>
</dbReference>
<dbReference type="CDD" id="cd10030">
    <property type="entry name" value="UDG-F4_TTUDGA_SPO1dp_like"/>
    <property type="match status" value="1"/>
</dbReference>
<keyword evidence="8" id="KW-0378">Hydrolase</keyword>
<gene>
    <name evidence="14" type="ORF">Metal_2575</name>
</gene>
<dbReference type="InterPro" id="IPR036895">
    <property type="entry name" value="Uracil-DNA_glycosylase-like_sf"/>
</dbReference>
<evidence type="ECO:0000256" key="3">
    <source>
        <dbReference type="ARBA" id="ARBA00012030"/>
    </source>
</evidence>
<evidence type="ECO:0000256" key="12">
    <source>
        <dbReference type="SAM" id="MobiDB-lite"/>
    </source>
</evidence>
<keyword evidence="7" id="KW-0227">DNA damage</keyword>
<dbReference type="STRING" id="686340.Metal_2575"/>
<protein>
    <recommendedName>
        <fullName evidence="4">Type-4 uracil-DNA glycosylase</fullName>
        <ecNumber evidence="3">3.2.2.27</ecNumber>
    </recommendedName>
</protein>